<dbReference type="EMBL" id="FNYT01000022">
    <property type="protein sequence ID" value="SEJ68577.1"/>
    <property type="molecule type" value="Genomic_DNA"/>
</dbReference>
<dbReference type="InterPro" id="IPR008978">
    <property type="entry name" value="HSP20-like_chaperone"/>
</dbReference>
<dbReference type="CDD" id="cd06471">
    <property type="entry name" value="ACD_LpsHSP_like"/>
    <property type="match status" value="1"/>
</dbReference>
<gene>
    <name evidence="5" type="ORF">SAMN05216375_1223</name>
    <name evidence="4" type="ORF">TR210_474</name>
</gene>
<feature type="domain" description="SHSP" evidence="3">
    <location>
        <begin position="21"/>
        <end position="136"/>
    </location>
</feature>
<dbReference type="Pfam" id="PF00011">
    <property type="entry name" value="HSP20"/>
    <property type="match status" value="1"/>
</dbReference>
<sequence>MSNELRRSNSFFDLLSDTGSMFQNRFFQDIKMDVHETEDNYQVTADLPGYAKEDITVDYDNDILSISATRQSEKVDKDEKGHIIRQERSSGSVHREIYLKGINEADITATLTDGVLNLVLPKKEPTPPAKRKIEIF</sequence>
<dbReference type="Proteomes" id="UP000199280">
    <property type="component" value="Unassembled WGS sequence"/>
</dbReference>
<organism evidence="4 6">
    <name type="scientific">Trichococcus ilyis</name>
    <dbReference type="NCBI Taxonomy" id="640938"/>
    <lineage>
        <taxon>Bacteria</taxon>
        <taxon>Bacillati</taxon>
        <taxon>Bacillota</taxon>
        <taxon>Bacilli</taxon>
        <taxon>Lactobacillales</taxon>
        <taxon>Carnobacteriaceae</taxon>
        <taxon>Trichococcus</taxon>
    </lineage>
</organism>
<keyword evidence="7" id="KW-1185">Reference proteome</keyword>
<dbReference type="InterPro" id="IPR031107">
    <property type="entry name" value="Small_HSP"/>
</dbReference>
<proteinExistence type="inferred from homology"/>
<dbReference type="AlphaFoldDB" id="A0A143YA16"/>
<dbReference type="Gene3D" id="2.60.40.790">
    <property type="match status" value="1"/>
</dbReference>
<dbReference type="SUPFAM" id="SSF49764">
    <property type="entry name" value="HSP20-like chaperones"/>
    <property type="match status" value="1"/>
</dbReference>
<dbReference type="STRING" id="640938.TR210_474"/>
<reference evidence="5 7" key="2">
    <citation type="submission" date="2016-10" db="EMBL/GenBank/DDBJ databases">
        <authorList>
            <person name="Varghese N."/>
            <person name="Submissions S."/>
        </authorList>
    </citation>
    <scope>NUCLEOTIDE SEQUENCE [LARGE SCALE GENOMIC DNA]</scope>
    <source>
        <strain evidence="5 7">DSM 22150</strain>
    </source>
</reference>
<evidence type="ECO:0000259" key="3">
    <source>
        <dbReference type="PROSITE" id="PS01031"/>
    </source>
</evidence>
<dbReference type="OrthoDB" id="9811615at2"/>
<evidence type="ECO:0000256" key="2">
    <source>
        <dbReference type="RuleBase" id="RU003616"/>
    </source>
</evidence>
<evidence type="ECO:0000313" key="5">
    <source>
        <dbReference type="EMBL" id="SEJ68577.1"/>
    </source>
</evidence>
<protein>
    <submittedName>
        <fullName evidence="5">HSP20 family protein</fullName>
    </submittedName>
</protein>
<comment type="similarity">
    <text evidence="1 2">Belongs to the small heat shock protein (HSP20) family.</text>
</comment>
<dbReference type="RefSeq" id="WP_068621158.1">
    <property type="nucleotide sequence ID" value="NZ_FJNB01000002.1"/>
</dbReference>
<evidence type="ECO:0000313" key="6">
    <source>
        <dbReference type="Proteomes" id="UP000076878"/>
    </source>
</evidence>
<evidence type="ECO:0000256" key="1">
    <source>
        <dbReference type="PROSITE-ProRule" id="PRU00285"/>
    </source>
</evidence>
<evidence type="ECO:0000313" key="7">
    <source>
        <dbReference type="Proteomes" id="UP000199280"/>
    </source>
</evidence>
<dbReference type="PANTHER" id="PTHR11527">
    <property type="entry name" value="HEAT-SHOCK PROTEIN 20 FAMILY MEMBER"/>
    <property type="match status" value="1"/>
</dbReference>
<dbReference type="InterPro" id="IPR002068">
    <property type="entry name" value="A-crystallin/Hsp20_dom"/>
</dbReference>
<reference evidence="4 6" key="1">
    <citation type="submission" date="2016-02" db="EMBL/GenBank/DDBJ databases">
        <authorList>
            <person name="Wen L."/>
            <person name="He K."/>
            <person name="Yang H."/>
        </authorList>
    </citation>
    <scope>NUCLEOTIDE SEQUENCE [LARGE SCALE GENOMIC DNA]</scope>
    <source>
        <strain evidence="4">Trichococcus_R210</strain>
    </source>
</reference>
<evidence type="ECO:0000313" key="4">
    <source>
        <dbReference type="EMBL" id="CZQ85602.1"/>
    </source>
</evidence>
<accession>A0A143YA16</accession>
<dbReference type="PROSITE" id="PS01031">
    <property type="entry name" value="SHSP"/>
    <property type="match status" value="1"/>
</dbReference>
<dbReference type="Proteomes" id="UP000076878">
    <property type="component" value="Unassembled WGS sequence"/>
</dbReference>
<name>A0A143YA16_9LACT</name>
<dbReference type="EMBL" id="FJNB01000002">
    <property type="protein sequence ID" value="CZQ85602.1"/>
    <property type="molecule type" value="Genomic_DNA"/>
</dbReference>